<organism evidence="2 3">
    <name type="scientific">Nocardioides currus</name>
    <dbReference type="NCBI Taxonomy" id="2133958"/>
    <lineage>
        <taxon>Bacteria</taxon>
        <taxon>Bacillati</taxon>
        <taxon>Actinomycetota</taxon>
        <taxon>Actinomycetes</taxon>
        <taxon>Propionibacteriales</taxon>
        <taxon>Nocardioidaceae</taxon>
        <taxon>Nocardioides</taxon>
    </lineage>
</organism>
<name>A0A2R7YT88_9ACTN</name>
<proteinExistence type="predicted"/>
<dbReference type="PROSITE" id="PS51318">
    <property type="entry name" value="TAT"/>
    <property type="match status" value="1"/>
</dbReference>
<comment type="caution">
    <text evidence="2">The sequence shown here is derived from an EMBL/GenBank/DDBJ whole genome shotgun (WGS) entry which is preliminary data.</text>
</comment>
<keyword evidence="3" id="KW-1185">Reference proteome</keyword>
<evidence type="ECO:0000313" key="2">
    <source>
        <dbReference type="EMBL" id="PUA79605.1"/>
    </source>
</evidence>
<dbReference type="InterPro" id="IPR006311">
    <property type="entry name" value="TAT_signal"/>
</dbReference>
<dbReference type="OrthoDB" id="273319at2"/>
<sequence>MTSPQAARGPRRTRRGAATLAATLLASLLSPALASAPAQATPGDDEPGPIHAGNTYGWWNKGILWREEFETPYTGPMGPQWVANGPGQVWHQNGMLTLNATSEGTVSATLAGPGDEVGRWETRLRSRQYGRGGARYKVLAELVPAAGAEENCGARNIAMASLTPNGKAANVYARTLPDVAYKAANPGMDLGADRWHTYAVEVTRERISWFIDAKVVFTEKRDDVLTGVPLTVRFTMEAKPDRTMNISRMQMDWVRHWSLEAPNTLPVDAPPTKVGVYNKAC</sequence>
<gene>
    <name evidence="2" type="ORF">C7S10_17935</name>
</gene>
<keyword evidence="1" id="KW-0732">Signal</keyword>
<dbReference type="RefSeq" id="WP_108345828.1">
    <property type="nucleotide sequence ID" value="NZ_PYXZ01000009.1"/>
</dbReference>
<dbReference type="SUPFAM" id="SSF49899">
    <property type="entry name" value="Concanavalin A-like lectins/glucanases"/>
    <property type="match status" value="1"/>
</dbReference>
<dbReference type="Proteomes" id="UP000244867">
    <property type="component" value="Unassembled WGS sequence"/>
</dbReference>
<dbReference type="Gene3D" id="2.60.120.200">
    <property type="match status" value="1"/>
</dbReference>
<dbReference type="EMBL" id="PYXZ01000009">
    <property type="protein sequence ID" value="PUA79605.1"/>
    <property type="molecule type" value="Genomic_DNA"/>
</dbReference>
<dbReference type="InterPro" id="IPR013320">
    <property type="entry name" value="ConA-like_dom_sf"/>
</dbReference>
<feature type="signal peptide" evidence="1">
    <location>
        <begin position="1"/>
        <end position="40"/>
    </location>
</feature>
<feature type="chain" id="PRO_5038860690" evidence="1">
    <location>
        <begin position="41"/>
        <end position="281"/>
    </location>
</feature>
<protein>
    <submittedName>
        <fullName evidence="2">Uncharacterized protein</fullName>
    </submittedName>
</protein>
<accession>A0A2R7YT88</accession>
<evidence type="ECO:0000256" key="1">
    <source>
        <dbReference type="SAM" id="SignalP"/>
    </source>
</evidence>
<evidence type="ECO:0000313" key="3">
    <source>
        <dbReference type="Proteomes" id="UP000244867"/>
    </source>
</evidence>
<reference evidence="2 3" key="1">
    <citation type="submission" date="2018-03" db="EMBL/GenBank/DDBJ databases">
        <authorList>
            <person name="Keele B.F."/>
        </authorList>
    </citation>
    <scope>NUCLEOTIDE SEQUENCE [LARGE SCALE GENOMIC DNA]</scope>
    <source>
        <strain evidence="2 3">IB-3</strain>
    </source>
</reference>
<dbReference type="AlphaFoldDB" id="A0A2R7YT88"/>